<evidence type="ECO:0000256" key="5">
    <source>
        <dbReference type="RuleBase" id="RU003816"/>
    </source>
</evidence>
<dbReference type="PANTHER" id="PTHR21569:SF1">
    <property type="entry name" value="SMALL RIBOSOMAL SUBUNIT PROTEIN US9M"/>
    <property type="match status" value="1"/>
</dbReference>
<dbReference type="InterPro" id="IPR000754">
    <property type="entry name" value="Ribosomal_uS9"/>
</dbReference>
<dbReference type="GO" id="GO:0022627">
    <property type="term" value="C:cytosolic small ribosomal subunit"/>
    <property type="evidence" value="ECO:0007669"/>
    <property type="project" value="TreeGrafter"/>
</dbReference>
<sequence length="153" mass="17113">MKKETKEKSLGHKPASEAKGKYIEAVGRRKTSTARVRIWKGDKADFIVNGKSAKEYFKTEDQRRLILDPIMKGIPAGPAKNLKWVVEVHTSGGGIHSQAEAVRHGLSRALVASDASLRGNLKSLGFLKRDPRAKERRKFGLKKARKAPQWSKR</sequence>
<proteinExistence type="inferred from homology"/>
<comment type="similarity">
    <text evidence="1 4">Belongs to the universal ribosomal protein uS9 family.</text>
</comment>
<evidence type="ECO:0000256" key="6">
    <source>
        <dbReference type="SAM" id="MobiDB-lite"/>
    </source>
</evidence>
<dbReference type="InterPro" id="IPR014721">
    <property type="entry name" value="Ribsml_uS5_D2-typ_fold_subgr"/>
</dbReference>
<keyword evidence="2 4" id="KW-0689">Ribosomal protein</keyword>
<organism evidence="7 8">
    <name type="scientific">Candidatus Nomurabacteria bacterium GW2011_GWC2_41_8</name>
    <dbReference type="NCBI Taxonomy" id="1618755"/>
    <lineage>
        <taxon>Bacteria</taxon>
        <taxon>Candidatus Nomuraibacteriota</taxon>
    </lineage>
</organism>
<dbReference type="InterPro" id="IPR023035">
    <property type="entry name" value="Ribosomal_uS9_bac/plastid"/>
</dbReference>
<keyword evidence="3 4" id="KW-0687">Ribonucleoprotein</keyword>
<name>A0A0G0XHN0_9BACT</name>
<dbReference type="SUPFAM" id="SSF54211">
    <property type="entry name" value="Ribosomal protein S5 domain 2-like"/>
    <property type="match status" value="1"/>
</dbReference>
<evidence type="ECO:0000256" key="2">
    <source>
        <dbReference type="ARBA" id="ARBA00022980"/>
    </source>
</evidence>
<dbReference type="Gene3D" id="3.30.230.10">
    <property type="match status" value="1"/>
</dbReference>
<evidence type="ECO:0000256" key="3">
    <source>
        <dbReference type="ARBA" id="ARBA00023274"/>
    </source>
</evidence>
<dbReference type="InterPro" id="IPR020568">
    <property type="entry name" value="Ribosomal_Su5_D2-typ_SF"/>
</dbReference>
<evidence type="ECO:0000256" key="1">
    <source>
        <dbReference type="ARBA" id="ARBA00005251"/>
    </source>
</evidence>
<gene>
    <name evidence="7" type="ORF">UU82_C0006G0003</name>
</gene>
<dbReference type="InterPro" id="IPR020574">
    <property type="entry name" value="Ribosomal_uS9_CS"/>
</dbReference>
<dbReference type="Pfam" id="PF00380">
    <property type="entry name" value="Ribosomal_S9"/>
    <property type="match status" value="1"/>
</dbReference>
<evidence type="ECO:0000256" key="4">
    <source>
        <dbReference type="RuleBase" id="RU003815"/>
    </source>
</evidence>
<dbReference type="PROSITE" id="PS00360">
    <property type="entry name" value="RIBOSOMAL_S9"/>
    <property type="match status" value="1"/>
</dbReference>
<dbReference type="PATRIC" id="fig|1618755.3.peg.133"/>
<evidence type="ECO:0000313" key="7">
    <source>
        <dbReference type="EMBL" id="KKS24405.1"/>
    </source>
</evidence>
<feature type="region of interest" description="Disordered" evidence="6">
    <location>
        <begin position="1"/>
        <end position="22"/>
    </location>
</feature>
<comment type="caution">
    <text evidence="7">The sequence shown here is derived from an EMBL/GenBank/DDBJ whole genome shotgun (WGS) entry which is preliminary data.</text>
</comment>
<dbReference type="PANTHER" id="PTHR21569">
    <property type="entry name" value="RIBOSOMAL PROTEIN S9"/>
    <property type="match status" value="1"/>
</dbReference>
<dbReference type="Proteomes" id="UP000033949">
    <property type="component" value="Unassembled WGS sequence"/>
</dbReference>
<dbReference type="GO" id="GO:0003723">
    <property type="term" value="F:RNA binding"/>
    <property type="evidence" value="ECO:0007669"/>
    <property type="project" value="TreeGrafter"/>
</dbReference>
<protein>
    <recommendedName>
        <fullName evidence="5">30S ribosomal protein S9</fullName>
    </recommendedName>
</protein>
<dbReference type="EMBL" id="LCCC01000006">
    <property type="protein sequence ID" value="KKS24405.1"/>
    <property type="molecule type" value="Genomic_DNA"/>
</dbReference>
<accession>A0A0G0XHN0</accession>
<evidence type="ECO:0000313" key="8">
    <source>
        <dbReference type="Proteomes" id="UP000033949"/>
    </source>
</evidence>
<dbReference type="GO" id="GO:0006412">
    <property type="term" value="P:translation"/>
    <property type="evidence" value="ECO:0007669"/>
    <property type="project" value="InterPro"/>
</dbReference>
<dbReference type="NCBIfam" id="NF001099">
    <property type="entry name" value="PRK00132.1"/>
    <property type="match status" value="1"/>
</dbReference>
<reference evidence="7 8" key="1">
    <citation type="journal article" date="2015" name="Nature">
        <title>rRNA introns, odd ribosomes, and small enigmatic genomes across a large radiation of phyla.</title>
        <authorList>
            <person name="Brown C.T."/>
            <person name="Hug L.A."/>
            <person name="Thomas B.C."/>
            <person name="Sharon I."/>
            <person name="Castelle C.J."/>
            <person name="Singh A."/>
            <person name="Wilkins M.J."/>
            <person name="Williams K.H."/>
            <person name="Banfield J.F."/>
        </authorList>
    </citation>
    <scope>NUCLEOTIDE SEQUENCE [LARGE SCALE GENOMIC DNA]</scope>
</reference>
<dbReference type="GO" id="GO:0003735">
    <property type="term" value="F:structural constituent of ribosome"/>
    <property type="evidence" value="ECO:0007669"/>
    <property type="project" value="InterPro"/>
</dbReference>
<dbReference type="AlphaFoldDB" id="A0A0G0XHN0"/>